<protein>
    <submittedName>
        <fullName evidence="2">Universal stress protein</fullName>
    </submittedName>
</protein>
<sequence length="158" mass="17025">MLEFGMAYEGPLILGAPWPVPPRLVYSAAELAAALDVHLVCAYVDPSSVLTEWEPQRIRTALSLDPVVNEEALYPAKEVRSRIAGLLGPDGTAWSFRELHGDVSTALARLADSAGACMVMVGNGRPGVLAKIGRSMEGAVADRLTRIQNRPVVLVREY</sequence>
<evidence type="ECO:0000259" key="1">
    <source>
        <dbReference type="Pfam" id="PF00582"/>
    </source>
</evidence>
<dbReference type="Proteomes" id="UP001623384">
    <property type="component" value="Chromosome"/>
</dbReference>
<dbReference type="Pfam" id="PF00582">
    <property type="entry name" value="Usp"/>
    <property type="match status" value="1"/>
</dbReference>
<feature type="domain" description="UspA" evidence="1">
    <location>
        <begin position="23"/>
        <end position="156"/>
    </location>
</feature>
<evidence type="ECO:0000313" key="2">
    <source>
        <dbReference type="EMBL" id="WXK93913.1"/>
    </source>
</evidence>
<dbReference type="EMBL" id="CP148033">
    <property type="protein sequence ID" value="WXK93913.1"/>
    <property type="molecule type" value="Genomic_DNA"/>
</dbReference>
<dbReference type="Gene3D" id="3.40.50.12370">
    <property type="match status" value="1"/>
</dbReference>
<gene>
    <name evidence="2" type="ORF">WHH00_03650</name>
</gene>
<keyword evidence="3" id="KW-1185">Reference proteome</keyword>
<dbReference type="RefSeq" id="WP_406636618.1">
    <property type="nucleotide sequence ID" value="NZ_CP148033.1"/>
</dbReference>
<evidence type="ECO:0000313" key="3">
    <source>
        <dbReference type="Proteomes" id="UP001623384"/>
    </source>
</evidence>
<dbReference type="InterPro" id="IPR006016">
    <property type="entry name" value="UspA"/>
</dbReference>
<proteinExistence type="predicted"/>
<dbReference type="SUPFAM" id="SSF52402">
    <property type="entry name" value="Adenine nucleotide alpha hydrolases-like"/>
    <property type="match status" value="1"/>
</dbReference>
<organism evidence="2 3">
    <name type="scientific">Pseudarthrobacter quantipunctorum</name>
    <dbReference type="NCBI Taxonomy" id="3128980"/>
    <lineage>
        <taxon>Bacteria</taxon>
        <taxon>Bacillati</taxon>
        <taxon>Actinomycetota</taxon>
        <taxon>Actinomycetes</taxon>
        <taxon>Micrococcales</taxon>
        <taxon>Micrococcaceae</taxon>
        <taxon>Pseudarthrobacter</taxon>
    </lineage>
</organism>
<reference evidence="2 3" key="1">
    <citation type="submission" date="2024-03" db="EMBL/GenBank/DDBJ databases">
        <title>Rhodococcus navarretei sp. nov. and Pseudarthrobacter quantumdoti sp. nov., two new species with the ability to biosynthesize Quantum Dots isolated from soil samples at Union Glacier, Antarctica.</title>
        <authorList>
            <person name="Vargas M."/>
        </authorList>
    </citation>
    <scope>NUCLEOTIDE SEQUENCE [LARGE SCALE GENOMIC DNA]</scope>
    <source>
        <strain evidence="2 3">RC-2-3</strain>
    </source>
</reference>
<accession>A0ABZ2R671</accession>
<name>A0ABZ2R671_9MICC</name>